<sequence length="40" mass="4324">MPVRPLRVWPGREPAAGRTAFARGPAPVRTGSAIIRRIEG</sequence>
<dbReference type="STRING" id="469371.Tbis_2116"/>
<dbReference type="HOGENOM" id="CLU_3297833_0_0_11"/>
<accession>D6Y2H8</accession>
<dbReference type="EMBL" id="CP001874">
    <property type="protein sequence ID" value="ADG88827.1"/>
    <property type="molecule type" value="Genomic_DNA"/>
</dbReference>
<proteinExistence type="predicted"/>
<dbReference type="KEGG" id="tbi:Tbis_2116"/>
<name>D6Y2H8_THEBD</name>
<protein>
    <submittedName>
        <fullName evidence="1">Uncharacterized protein</fullName>
    </submittedName>
</protein>
<gene>
    <name evidence="1" type="ordered locus">Tbis_2116</name>
</gene>
<evidence type="ECO:0000313" key="1">
    <source>
        <dbReference type="EMBL" id="ADG88827.1"/>
    </source>
</evidence>
<organism evidence="1 2">
    <name type="scientific">Thermobispora bispora (strain ATCC 19993 / DSM 43833 / CBS 139.67 / JCM 10125 / KCTC 9307 / NBRC 14880 / R51)</name>
    <dbReference type="NCBI Taxonomy" id="469371"/>
    <lineage>
        <taxon>Bacteria</taxon>
        <taxon>Bacillati</taxon>
        <taxon>Actinomycetota</taxon>
        <taxon>Actinomycetes</taxon>
        <taxon>Streptosporangiales</taxon>
        <taxon>Streptosporangiaceae</taxon>
        <taxon>Thermobispora</taxon>
    </lineage>
</organism>
<reference evidence="1 2" key="1">
    <citation type="submission" date="2010-01" db="EMBL/GenBank/DDBJ databases">
        <title>The complete genome of Thermobispora bispora DSM 43833.</title>
        <authorList>
            <consortium name="US DOE Joint Genome Institute (JGI-PGF)"/>
            <person name="Lucas S."/>
            <person name="Copeland A."/>
            <person name="Lapidus A."/>
            <person name="Glavina del Rio T."/>
            <person name="Dalin E."/>
            <person name="Tice H."/>
            <person name="Bruce D."/>
            <person name="Goodwin L."/>
            <person name="Pitluck S."/>
            <person name="Kyrpides N."/>
            <person name="Mavromatis K."/>
            <person name="Ivanova N."/>
            <person name="Mikhailova N."/>
            <person name="Chertkov O."/>
            <person name="Brettin T."/>
            <person name="Detter J.C."/>
            <person name="Han C."/>
            <person name="Larimer F."/>
            <person name="Land M."/>
            <person name="Hauser L."/>
            <person name="Markowitz V."/>
            <person name="Cheng J.-F."/>
            <person name="Hugenholtz P."/>
            <person name="Woyke T."/>
            <person name="Wu D."/>
            <person name="Jando M."/>
            <person name="Schneider S."/>
            <person name="Klenk H.-P."/>
            <person name="Eisen J.A."/>
        </authorList>
    </citation>
    <scope>NUCLEOTIDE SEQUENCE [LARGE SCALE GENOMIC DNA]</scope>
    <source>
        <strain evidence="2">ATCC 19993 / DSM 43833 / CBS 139.67 / JCM 10125 / KCTC 9307 / NBRC 14880 / R51</strain>
    </source>
</reference>
<dbReference type="AlphaFoldDB" id="D6Y2H8"/>
<keyword evidence="2" id="KW-1185">Reference proteome</keyword>
<dbReference type="Proteomes" id="UP000006640">
    <property type="component" value="Chromosome"/>
</dbReference>
<evidence type="ECO:0000313" key="2">
    <source>
        <dbReference type="Proteomes" id="UP000006640"/>
    </source>
</evidence>